<dbReference type="Ensembl" id="ENSLLET00000004820.1">
    <property type="protein sequence ID" value="ENSLLEP00000004614.1"/>
    <property type="gene ID" value="ENSLLEG00000002957.1"/>
</dbReference>
<feature type="region of interest" description="Disordered" evidence="2">
    <location>
        <begin position="272"/>
        <end position="396"/>
    </location>
</feature>
<proteinExistence type="inferred from homology"/>
<protein>
    <submittedName>
        <fullName evidence="3">BCLAF1 and THRAP3 family member 3</fullName>
    </submittedName>
</protein>
<feature type="compositionally biased region" description="Basic and acidic residues" evidence="2">
    <location>
        <begin position="313"/>
        <end position="322"/>
    </location>
</feature>
<dbReference type="PANTHER" id="PTHR15268:SF17">
    <property type="entry name" value="BCLAF1 AND THRAP3 FAMILY MEMBER 3"/>
    <property type="match status" value="1"/>
</dbReference>
<feature type="compositionally biased region" description="Basic residues" evidence="2">
    <location>
        <begin position="594"/>
        <end position="605"/>
    </location>
</feature>
<feature type="compositionally biased region" description="Basic and acidic residues" evidence="2">
    <location>
        <begin position="227"/>
        <end position="245"/>
    </location>
</feature>
<accession>A0A8C5P8H7</accession>
<evidence type="ECO:0000256" key="2">
    <source>
        <dbReference type="SAM" id="MobiDB-lite"/>
    </source>
</evidence>
<dbReference type="GO" id="GO:0045944">
    <property type="term" value="P:positive regulation of transcription by RNA polymerase II"/>
    <property type="evidence" value="ECO:0007669"/>
    <property type="project" value="TreeGrafter"/>
</dbReference>
<feature type="compositionally biased region" description="Basic and acidic residues" evidence="2">
    <location>
        <begin position="136"/>
        <end position="174"/>
    </location>
</feature>
<dbReference type="Pfam" id="PF15440">
    <property type="entry name" value="THRAP3_BCLAF1"/>
    <property type="match status" value="1"/>
</dbReference>
<sequence>MAKSRSRSPRWKPRPQFHRSPEQHRQRRLSDEGFHRDARRPIHWEDDRHGHNNPRMAPHNRFNDTPFENNFFPQNPRRSPPLEPTDRLRRPYSPERHGESSRRFSPKYPEDIPHRDNNHNFYHHRHQGRNIQDDVNGLREGRREDSFHGPPRREPDWDRRENENHWNKEGHREQYVSPHRRNSQERGFIPKRYPEDRNFREHVQPPKRPRETEELDHRPLPRNSNWKPDHTFRPSHGKDWSKDTGFRNPNPIIHRANSGEFTKIEYDYSHKSPSYVGVGLPLPDGYIDKHNRLEERKPVPAKSSHHSKPSDNPVRERGKFASERVPQPPPPKYDPKRCPNRDKAYYKSDNTPKPHNPKLKERGRNENSPHKEQSPPRVQHDQSSNSSASKTAFKNIPSTETITVNLDVKKPVDKYRREMSTVDRQMSQDLVVSGGKETFRPVFDHLDATTPGVPVIPKTEFTHEIITIIHEVKANHFQPSDITLHERFSKLQTESNKKNQNLNAIPLQTNPEIHRRIDISLEDLQKKHVDRTDVLMPSKRVIEDPNDLRHDIERRRKERLQVGENGGDVGFQEREATSSYYRPQNHESEYHVSSRLHRPPFRKSIGRPPGSYYRGKPNHFFSSQNCFENSDEMRRPYTGRGDGAPGV</sequence>
<dbReference type="GO" id="GO:0003677">
    <property type="term" value="F:DNA binding"/>
    <property type="evidence" value="ECO:0007669"/>
    <property type="project" value="TreeGrafter"/>
</dbReference>
<keyword evidence="4" id="KW-1185">Reference proteome</keyword>
<evidence type="ECO:0000313" key="4">
    <source>
        <dbReference type="Proteomes" id="UP000694569"/>
    </source>
</evidence>
<feature type="compositionally biased region" description="Basic and acidic residues" evidence="2">
    <location>
        <begin position="192"/>
        <end position="219"/>
    </location>
</feature>
<feature type="compositionally biased region" description="Polar residues" evidence="2">
    <location>
        <begin position="66"/>
        <end position="77"/>
    </location>
</feature>
<gene>
    <name evidence="3" type="primary">BCLAF3</name>
</gene>
<feature type="compositionally biased region" description="Basic and acidic residues" evidence="2">
    <location>
        <begin position="84"/>
        <end position="118"/>
    </location>
</feature>
<dbReference type="InterPro" id="IPR029199">
    <property type="entry name" value="THRAP3_BCLAF1"/>
</dbReference>
<dbReference type="GO" id="GO:0003712">
    <property type="term" value="F:transcription coregulator activity"/>
    <property type="evidence" value="ECO:0007669"/>
    <property type="project" value="TreeGrafter"/>
</dbReference>
<name>A0A8C5P8H7_9ANUR</name>
<dbReference type="PANTHER" id="PTHR15268">
    <property type="entry name" value="THRAP3/BCLAF1"/>
    <property type="match status" value="1"/>
</dbReference>
<reference evidence="3" key="1">
    <citation type="submission" date="2025-08" db="UniProtKB">
        <authorList>
            <consortium name="Ensembl"/>
        </authorList>
    </citation>
    <scope>IDENTIFICATION</scope>
</reference>
<feature type="region of interest" description="Disordered" evidence="2">
    <location>
        <begin position="565"/>
        <end position="619"/>
    </location>
</feature>
<comment type="similarity">
    <text evidence="1">Belongs to the BCLAF1/THRAP3 family.</text>
</comment>
<dbReference type="GeneTree" id="ENSGT00950000183163"/>
<feature type="compositionally biased region" description="Polar residues" evidence="2">
    <location>
        <begin position="381"/>
        <end position="396"/>
    </location>
</feature>
<feature type="compositionally biased region" description="Basic and acidic residues" evidence="2">
    <location>
        <begin position="286"/>
        <end position="298"/>
    </location>
</feature>
<feature type="compositionally biased region" description="Basic and acidic residues" evidence="2">
    <location>
        <begin position="19"/>
        <end position="50"/>
    </location>
</feature>
<dbReference type="OrthoDB" id="9935637at2759"/>
<dbReference type="GO" id="GO:0016592">
    <property type="term" value="C:mediator complex"/>
    <property type="evidence" value="ECO:0007669"/>
    <property type="project" value="TreeGrafter"/>
</dbReference>
<dbReference type="AlphaFoldDB" id="A0A8C5P8H7"/>
<evidence type="ECO:0000313" key="3">
    <source>
        <dbReference type="Ensembl" id="ENSLLEP00000004614.1"/>
    </source>
</evidence>
<feature type="compositionally biased region" description="Basic and acidic residues" evidence="2">
    <location>
        <begin position="333"/>
        <end position="380"/>
    </location>
</feature>
<feature type="region of interest" description="Disordered" evidence="2">
    <location>
        <begin position="1"/>
        <end position="258"/>
    </location>
</feature>
<feature type="compositionally biased region" description="Basic residues" evidence="2">
    <location>
        <begin position="1"/>
        <end position="17"/>
    </location>
</feature>
<evidence type="ECO:0000256" key="1">
    <source>
        <dbReference type="ARBA" id="ARBA00006481"/>
    </source>
</evidence>
<reference evidence="3" key="2">
    <citation type="submission" date="2025-09" db="UniProtKB">
        <authorList>
            <consortium name="Ensembl"/>
        </authorList>
    </citation>
    <scope>IDENTIFICATION</scope>
</reference>
<dbReference type="Proteomes" id="UP000694569">
    <property type="component" value="Unplaced"/>
</dbReference>
<organism evidence="3 4">
    <name type="scientific">Leptobrachium leishanense</name>
    <name type="common">Leishan spiny toad</name>
    <dbReference type="NCBI Taxonomy" id="445787"/>
    <lineage>
        <taxon>Eukaryota</taxon>
        <taxon>Metazoa</taxon>
        <taxon>Chordata</taxon>
        <taxon>Craniata</taxon>
        <taxon>Vertebrata</taxon>
        <taxon>Euteleostomi</taxon>
        <taxon>Amphibia</taxon>
        <taxon>Batrachia</taxon>
        <taxon>Anura</taxon>
        <taxon>Pelobatoidea</taxon>
        <taxon>Megophryidae</taxon>
        <taxon>Leptobrachium</taxon>
    </lineage>
</organism>